<evidence type="ECO:0000313" key="2">
    <source>
        <dbReference type="Proteomes" id="UP000292459"/>
    </source>
</evidence>
<sequence length="108" mass="12119">MSIAAYQIVYVDCGQSRLYGELVQHMAERQTCWLRPISLRQTSPTTETAEFLDVSNGPDIICADHVIQPVLDTDWLTVLATLSATKGDCDYRSANQHLRQFVTCLLSL</sequence>
<evidence type="ECO:0000313" key="1">
    <source>
        <dbReference type="EMBL" id="RZM79784.1"/>
    </source>
</evidence>
<accession>A0A4Q7EBA6</accession>
<dbReference type="EMBL" id="QVFV01000002">
    <property type="protein sequence ID" value="RZM79784.1"/>
    <property type="molecule type" value="Genomic_DNA"/>
</dbReference>
<reference evidence="1 2" key="1">
    <citation type="submission" date="2018-11" db="EMBL/GenBank/DDBJ databases">
        <title>Whole genome sequencing of an environmental sample.</title>
        <authorList>
            <person name="Sarangi A.N."/>
            <person name="Singh D."/>
            <person name="Tripathy S."/>
        </authorList>
    </citation>
    <scope>NUCLEOTIDE SEQUENCE [LARGE SCALE GENOMIC DNA]</scope>
    <source>
        <strain evidence="1 2">Lakshadweep</strain>
    </source>
</reference>
<dbReference type="AlphaFoldDB" id="A0A4Q7EBA6"/>
<name>A0A4Q7EBA6_9CYAN</name>
<dbReference type="Proteomes" id="UP000292459">
    <property type="component" value="Unassembled WGS sequence"/>
</dbReference>
<keyword evidence="2" id="KW-1185">Reference proteome</keyword>
<proteinExistence type="predicted"/>
<organism evidence="1 2">
    <name type="scientific">Leptolyngbya iicbica LK</name>
    <dbReference type="NCBI Taxonomy" id="2294035"/>
    <lineage>
        <taxon>Bacteria</taxon>
        <taxon>Bacillati</taxon>
        <taxon>Cyanobacteriota</taxon>
        <taxon>Cyanophyceae</taxon>
        <taxon>Leptolyngbyales</taxon>
        <taxon>Leptolyngbyaceae</taxon>
        <taxon>Leptolyngbya group</taxon>
        <taxon>Leptolyngbya</taxon>
        <taxon>Leptolyngbya iicbica</taxon>
    </lineage>
</organism>
<gene>
    <name evidence="1" type="ORF">DYY88_13930</name>
</gene>
<comment type="caution">
    <text evidence="1">The sequence shown here is derived from an EMBL/GenBank/DDBJ whole genome shotgun (WGS) entry which is preliminary data.</text>
</comment>
<protein>
    <submittedName>
        <fullName evidence="1">Uncharacterized protein</fullName>
    </submittedName>
</protein>